<accession>A0ABN2HMJ4</accession>
<evidence type="ECO:0000313" key="2">
    <source>
        <dbReference type="Proteomes" id="UP001500618"/>
    </source>
</evidence>
<keyword evidence="2" id="KW-1185">Reference proteome</keyword>
<proteinExistence type="predicted"/>
<sequence>MINFRYHIVSVMSVLLAVAAGLLLGTFALNGSWAGNAQGANLRQSNQGLRSQVGELQQQASGRDKFVQQIAPTLVGKKLTGHSVLVVGAPGATAADRAAVAKMLTAAGATVSGDIAFTDAFVDPTRNNDEVDLAQRLLPLTVKGLPNNSNGAETSAALIARVFADGKENVNDANRTAILAGYGQLKLLTADAAAVNAAQAVVIVAGKPAEGQDATKKNAGVLTLVRQFRSAFGAAVLAGTTTVGTGNVVAAVRADKALAATLSTVDGVSTAESQVATALAVAEQFNHKTGHYGTAPGATSALPA</sequence>
<organism evidence="1 2">
    <name type="scientific">Fodinicola feengrottensis</name>
    <dbReference type="NCBI Taxonomy" id="435914"/>
    <lineage>
        <taxon>Bacteria</taxon>
        <taxon>Bacillati</taxon>
        <taxon>Actinomycetota</taxon>
        <taxon>Actinomycetes</taxon>
        <taxon>Mycobacteriales</taxon>
        <taxon>Fodinicola</taxon>
    </lineage>
</organism>
<dbReference type="Pfam" id="PF11382">
    <property type="entry name" value="MctB"/>
    <property type="match status" value="1"/>
</dbReference>
<gene>
    <name evidence="1" type="ORF">GCM10009765_44680</name>
</gene>
<dbReference type="InterPro" id="IPR021522">
    <property type="entry name" value="MctB"/>
</dbReference>
<dbReference type="EMBL" id="BAAANY010000017">
    <property type="protein sequence ID" value="GAA1690304.1"/>
    <property type="molecule type" value="Genomic_DNA"/>
</dbReference>
<dbReference type="Proteomes" id="UP001500618">
    <property type="component" value="Unassembled WGS sequence"/>
</dbReference>
<comment type="caution">
    <text evidence="1">The sequence shown here is derived from an EMBL/GenBank/DDBJ whole genome shotgun (WGS) entry which is preliminary data.</text>
</comment>
<name>A0ABN2HMJ4_9ACTN</name>
<reference evidence="1 2" key="1">
    <citation type="journal article" date="2019" name="Int. J. Syst. Evol. Microbiol.">
        <title>The Global Catalogue of Microorganisms (GCM) 10K type strain sequencing project: providing services to taxonomists for standard genome sequencing and annotation.</title>
        <authorList>
            <consortium name="The Broad Institute Genomics Platform"/>
            <consortium name="The Broad Institute Genome Sequencing Center for Infectious Disease"/>
            <person name="Wu L."/>
            <person name="Ma J."/>
        </authorList>
    </citation>
    <scope>NUCLEOTIDE SEQUENCE [LARGE SCALE GENOMIC DNA]</scope>
    <source>
        <strain evidence="1 2">JCM 14718</strain>
    </source>
</reference>
<protein>
    <submittedName>
        <fullName evidence="1">Copper transporter</fullName>
    </submittedName>
</protein>
<evidence type="ECO:0000313" key="1">
    <source>
        <dbReference type="EMBL" id="GAA1690304.1"/>
    </source>
</evidence>
<dbReference type="RefSeq" id="WP_344312313.1">
    <property type="nucleotide sequence ID" value="NZ_BAAANY010000017.1"/>
</dbReference>